<dbReference type="InterPro" id="IPR018289">
    <property type="entry name" value="MULE_transposase_dom"/>
</dbReference>
<feature type="domain" description="MULE transposase" evidence="1">
    <location>
        <begin position="77"/>
        <end position="178"/>
    </location>
</feature>
<reference evidence="2 3" key="1">
    <citation type="submission" date="2024-09" db="EMBL/GenBank/DDBJ databases">
        <title>Chromosome-scale assembly of Riccia sorocarpa.</title>
        <authorList>
            <person name="Paukszto L."/>
        </authorList>
    </citation>
    <scope>NUCLEOTIDE SEQUENCE [LARGE SCALE GENOMIC DNA]</scope>
    <source>
        <strain evidence="2">LP-2024</strain>
        <tissue evidence="2">Aerial parts of the thallus</tissue>
    </source>
</reference>
<sequence>MALSLKDVLNIQQQLRRFDPGHAADDAVATRNWTKLNSEKVVLYQERRQKENRPFLLAWQTEWMVGKLATLGHGSTVSIDATFGTNKYGFQLVTMVCFDAFQNGIPCLWAIMERHEAVDLVTILTEVKKKVNAYRVDTLKSPNSWRPSCFLVDDAKEENIALREVFPDVPVNLCLWHVRRAWLKKLHSLVKDPFGKAEMNHTLGQIMYCTSDEGGFSEVDLQRRLGTHWRTISGGLENIDPNYLSTNAEVFGLDLPVQTLSSDSEDDDCVVLPTPDVASSRLPKQRTLGEFQKEVGNLYAQVSHSTYLCQQAFEFVVEAVGRALALKASSEMHSMVREDDIHPQPFVPLPGNDSNLKRRKDFMERFISKRRVQHKGQDKVEHDWTEINDDN</sequence>
<evidence type="ECO:0000259" key="1">
    <source>
        <dbReference type="Pfam" id="PF10551"/>
    </source>
</evidence>
<comment type="caution">
    <text evidence="2">The sequence shown here is derived from an EMBL/GenBank/DDBJ whole genome shotgun (WGS) entry which is preliminary data.</text>
</comment>
<keyword evidence="3" id="KW-1185">Reference proteome</keyword>
<name>A0ABD3GZI1_9MARC</name>
<evidence type="ECO:0000313" key="2">
    <source>
        <dbReference type="EMBL" id="KAL3684678.1"/>
    </source>
</evidence>
<protein>
    <recommendedName>
        <fullName evidence="1">MULE transposase domain-containing protein</fullName>
    </recommendedName>
</protein>
<evidence type="ECO:0000313" key="3">
    <source>
        <dbReference type="Proteomes" id="UP001633002"/>
    </source>
</evidence>
<dbReference type="Pfam" id="PF10551">
    <property type="entry name" value="MULE"/>
    <property type="match status" value="1"/>
</dbReference>
<organism evidence="2 3">
    <name type="scientific">Riccia sorocarpa</name>
    <dbReference type="NCBI Taxonomy" id="122646"/>
    <lineage>
        <taxon>Eukaryota</taxon>
        <taxon>Viridiplantae</taxon>
        <taxon>Streptophyta</taxon>
        <taxon>Embryophyta</taxon>
        <taxon>Marchantiophyta</taxon>
        <taxon>Marchantiopsida</taxon>
        <taxon>Marchantiidae</taxon>
        <taxon>Marchantiales</taxon>
        <taxon>Ricciaceae</taxon>
        <taxon>Riccia</taxon>
    </lineage>
</organism>
<dbReference type="Proteomes" id="UP001633002">
    <property type="component" value="Unassembled WGS sequence"/>
</dbReference>
<dbReference type="PANTHER" id="PTHR33977:SF1">
    <property type="entry name" value="ZINC ION BINDING PROTEIN"/>
    <property type="match status" value="1"/>
</dbReference>
<dbReference type="PANTHER" id="PTHR33977">
    <property type="entry name" value="ZINC ION BINDING PROTEIN"/>
    <property type="match status" value="1"/>
</dbReference>
<proteinExistence type="predicted"/>
<gene>
    <name evidence="2" type="ORF">R1sor_002700</name>
</gene>
<dbReference type="AlphaFoldDB" id="A0ABD3GZI1"/>
<dbReference type="EMBL" id="JBJQOH010000006">
    <property type="protein sequence ID" value="KAL3684678.1"/>
    <property type="molecule type" value="Genomic_DNA"/>
</dbReference>
<accession>A0ABD3GZI1</accession>